<sequence length="797" mass="86759">MVLYCPPWRKPRPTSPSEIARFYQGIPSCETQVQQQQEQDTGPLELEHADSDAKPHTGSLTRIIRRRFSRESKGSITRHDQGKLPFPFARKSPKPSPKHPAGLAVPAGYGSSLMSESRYDSDAHDVSTPQKEPAQSPPSNPQSNIRLSDLIEQSQEQRESERWGTAMIHDLPESPGSVCGMRFLRTPPASLRSHPGPYLKEQHSQLLHSVENNSHHTINSAKSMPDMYSAQQGSGRSGDIPSPLASPSLDTTAERQIEDSRCESRITSFSDPMLGSVADLCVTKRRQRTDSGMSMGDNRTVHLEDIDISKRLISQSGSTAPLSPDPSMSESVQLNQGGLSTKAPGENSSVPYSPTTHSLLGHAPGTIQLQSLESSSSRSQDSIILSPDVSLQPASFANHGETPTDMAQRSKYDPAAEDIRAYMCAAPAAPDLITSKFDEHCDSEVSLDTKVSALRSEVQAEAPRKVSIGWMSGGRRVGYGYAPVSNPEDESVLRDPEIFGGSQADLSQMPDLSLPVSVISSGIRRDSPCSDYNQHRYPVNATYLTIPKKSRLDHSLAHFEAIQPATFLRTKRCSKASERSQARNGGSNSSTQTGSGNLSTVGPSPGLDLDVGLRLLGSIDSSAQLDALKQPSVCFSQSDDSGPQSAEGMPSLETANLEPPQLRHTRSVSKGSYKDVDIDPDYPGIEYDYEAQFVARLLRPNNARGPPAARRHSKFRVNKQYSSSSPRKGSRSSLALDQTRGSSSLERVDSTISIGADAEDLASMYRECLHMPGSFEGSQWASPSSRFSWNRPTNDEQ</sequence>
<keyword evidence="3" id="KW-1185">Reference proteome</keyword>
<dbReference type="Proteomes" id="UP000019376">
    <property type="component" value="Unassembled WGS sequence"/>
</dbReference>
<evidence type="ECO:0000313" key="3">
    <source>
        <dbReference type="Proteomes" id="UP000019376"/>
    </source>
</evidence>
<proteinExistence type="predicted"/>
<protein>
    <submittedName>
        <fullName evidence="2">Uncharacterized protein</fullName>
    </submittedName>
</protein>
<dbReference type="EMBL" id="KB644411">
    <property type="protein sequence ID" value="EPS28713.1"/>
    <property type="molecule type" value="Genomic_DNA"/>
</dbReference>
<feature type="region of interest" description="Disordered" evidence="1">
    <location>
        <begin position="316"/>
        <end position="362"/>
    </location>
</feature>
<feature type="compositionally biased region" description="Polar residues" evidence="1">
    <location>
        <begin position="346"/>
        <end position="358"/>
    </location>
</feature>
<feature type="compositionally biased region" description="Low complexity" evidence="1">
    <location>
        <begin position="584"/>
        <end position="603"/>
    </location>
</feature>
<accession>S8ARR8</accession>
<evidence type="ECO:0000313" key="2">
    <source>
        <dbReference type="EMBL" id="EPS28713.1"/>
    </source>
</evidence>
<feature type="region of interest" description="Disordered" evidence="1">
    <location>
        <begin position="30"/>
        <end position="145"/>
    </location>
</feature>
<feature type="compositionally biased region" description="Basic and acidic residues" evidence="1">
    <location>
        <begin position="69"/>
        <end position="82"/>
    </location>
</feature>
<feature type="region of interest" description="Disordered" evidence="1">
    <location>
        <begin position="634"/>
        <end position="681"/>
    </location>
</feature>
<name>S8ARR8_PENO1</name>
<feature type="compositionally biased region" description="Polar residues" evidence="1">
    <location>
        <begin position="776"/>
        <end position="797"/>
    </location>
</feature>
<feature type="region of interest" description="Disordered" evidence="1">
    <location>
        <begin position="775"/>
        <end position="797"/>
    </location>
</feature>
<gene>
    <name evidence="2" type="ORF">PDE_03659</name>
</gene>
<organism evidence="2 3">
    <name type="scientific">Penicillium oxalicum (strain 114-2 / CGMCC 5302)</name>
    <name type="common">Penicillium decumbens</name>
    <dbReference type="NCBI Taxonomy" id="933388"/>
    <lineage>
        <taxon>Eukaryota</taxon>
        <taxon>Fungi</taxon>
        <taxon>Dikarya</taxon>
        <taxon>Ascomycota</taxon>
        <taxon>Pezizomycotina</taxon>
        <taxon>Eurotiomycetes</taxon>
        <taxon>Eurotiomycetidae</taxon>
        <taxon>Eurotiales</taxon>
        <taxon>Aspergillaceae</taxon>
        <taxon>Penicillium</taxon>
    </lineage>
</organism>
<evidence type="ECO:0000256" key="1">
    <source>
        <dbReference type="SAM" id="MobiDB-lite"/>
    </source>
</evidence>
<feature type="compositionally biased region" description="Low complexity" evidence="1">
    <location>
        <begin position="722"/>
        <end position="733"/>
    </location>
</feature>
<dbReference type="AlphaFoldDB" id="S8ARR8"/>
<feature type="compositionally biased region" description="Basic and acidic residues" evidence="1">
    <location>
        <begin position="45"/>
        <end position="55"/>
    </location>
</feature>
<feature type="region of interest" description="Disordered" evidence="1">
    <location>
        <begin position="572"/>
        <end position="603"/>
    </location>
</feature>
<reference evidence="2 3" key="1">
    <citation type="journal article" date="2013" name="PLoS ONE">
        <title>Genomic and secretomic analyses reveal unique features of the lignocellulolytic enzyme system of Penicillium decumbens.</title>
        <authorList>
            <person name="Liu G."/>
            <person name="Zhang L."/>
            <person name="Wei X."/>
            <person name="Zou G."/>
            <person name="Qin Y."/>
            <person name="Ma L."/>
            <person name="Li J."/>
            <person name="Zheng H."/>
            <person name="Wang S."/>
            <person name="Wang C."/>
            <person name="Xun L."/>
            <person name="Zhao G.-P."/>
            <person name="Zhou Z."/>
            <person name="Qu Y."/>
        </authorList>
    </citation>
    <scope>NUCLEOTIDE SEQUENCE [LARGE SCALE GENOMIC DNA]</scope>
    <source>
        <strain evidence="3">114-2 / CGMCC 5302</strain>
    </source>
</reference>
<dbReference type="HOGENOM" id="CLU_352696_0_0_1"/>
<dbReference type="PhylomeDB" id="S8ARR8"/>
<dbReference type="OrthoDB" id="4226789at2759"/>
<feature type="region of interest" description="Disordered" evidence="1">
    <location>
        <begin position="702"/>
        <end position="748"/>
    </location>
</feature>
<dbReference type="eggNOG" id="ENOG502RNWG">
    <property type="taxonomic scope" value="Eukaryota"/>
</dbReference>
<feature type="region of interest" description="Disordered" evidence="1">
    <location>
        <begin position="216"/>
        <end position="257"/>
    </location>
</feature>
<feature type="compositionally biased region" description="Polar residues" evidence="1">
    <location>
        <begin position="735"/>
        <end position="748"/>
    </location>
</feature>
<feature type="compositionally biased region" description="Polar residues" evidence="1">
    <location>
        <begin position="316"/>
        <end position="339"/>
    </location>
</feature>
<feature type="compositionally biased region" description="Polar residues" evidence="1">
    <location>
        <begin position="634"/>
        <end position="644"/>
    </location>
</feature>